<dbReference type="GO" id="GO:0008270">
    <property type="term" value="F:zinc ion binding"/>
    <property type="evidence" value="ECO:0007669"/>
    <property type="project" value="UniProtKB-UniRule"/>
</dbReference>
<dbReference type="PANTHER" id="PTHR23359">
    <property type="entry name" value="NUCLEOTIDE KINASE"/>
    <property type="match status" value="1"/>
</dbReference>
<feature type="binding site" evidence="6">
    <location>
        <begin position="86"/>
        <end position="89"/>
    </location>
    <ligand>
        <name>AMP</name>
        <dbReference type="ChEBI" id="CHEBI:456215"/>
    </ligand>
</feature>
<dbReference type="OrthoDB" id="9805030at2"/>
<feature type="binding site" evidence="6">
    <location>
        <position position="134"/>
    </location>
    <ligand>
        <name>Zn(2+)</name>
        <dbReference type="ChEBI" id="CHEBI:29105"/>
        <note>structural</note>
    </ligand>
</feature>
<dbReference type="PATRIC" id="fig|1218492.5.peg.442"/>
<keyword evidence="6" id="KW-0963">Cytoplasm</keyword>
<dbReference type="GO" id="GO:0044209">
    <property type="term" value="P:AMP salvage"/>
    <property type="evidence" value="ECO:0007669"/>
    <property type="project" value="UniProtKB-UniRule"/>
</dbReference>
<dbReference type="InterPro" id="IPR007862">
    <property type="entry name" value="Adenylate_kinase_lid-dom"/>
</dbReference>
<dbReference type="InterPro" id="IPR027417">
    <property type="entry name" value="P-loop_NTPase"/>
</dbReference>
<name>A0A0F4LZ63_9LACO</name>
<dbReference type="GO" id="GO:0005524">
    <property type="term" value="F:ATP binding"/>
    <property type="evidence" value="ECO:0007669"/>
    <property type="project" value="UniProtKB-UniRule"/>
</dbReference>
<evidence type="ECO:0000256" key="5">
    <source>
        <dbReference type="ARBA" id="ARBA00022840"/>
    </source>
</evidence>
<dbReference type="PROSITE" id="PS00113">
    <property type="entry name" value="ADENYLATE_KINASE"/>
    <property type="match status" value="1"/>
</dbReference>
<dbReference type="Proteomes" id="UP000033558">
    <property type="component" value="Unassembled WGS sequence"/>
</dbReference>
<feature type="binding site" evidence="6">
    <location>
        <begin position="10"/>
        <end position="15"/>
    </location>
    <ligand>
        <name>ATP</name>
        <dbReference type="ChEBI" id="CHEBI:30616"/>
    </ligand>
</feature>
<keyword evidence="11" id="KW-1185">Reference proteome</keyword>
<gene>
    <name evidence="6" type="primary">adk</name>
    <name evidence="10" type="ORF">JG30_03240</name>
</gene>
<feature type="binding site" evidence="6">
    <location>
        <position position="131"/>
    </location>
    <ligand>
        <name>Zn(2+)</name>
        <dbReference type="ChEBI" id="CHEBI:29105"/>
        <note>structural</note>
    </ligand>
</feature>
<dbReference type="EC" id="2.7.4.3" evidence="6 8"/>
<comment type="caution">
    <text evidence="6">Lacks conserved residue(s) required for the propagation of feature annotation.</text>
</comment>
<dbReference type="NCBIfam" id="TIGR01351">
    <property type="entry name" value="adk"/>
    <property type="match status" value="1"/>
</dbReference>
<keyword evidence="6" id="KW-0862">Zinc</keyword>
<dbReference type="Pfam" id="PF05191">
    <property type="entry name" value="ADK_lid"/>
    <property type="match status" value="1"/>
</dbReference>
<evidence type="ECO:0000256" key="6">
    <source>
        <dbReference type="HAMAP-Rule" id="MF_00235"/>
    </source>
</evidence>
<comment type="similarity">
    <text evidence="6 7">Belongs to the adenylate kinase family.</text>
</comment>
<dbReference type="CDD" id="cd01428">
    <property type="entry name" value="ADK"/>
    <property type="match status" value="1"/>
</dbReference>
<sequence>MNLILMGLPGAGKGTQAEMIVDHYQVVHVSTGDMFRDAMSQQTPIGLKAKSFIDQGELVPDEVTDAIVKERLSQSDIQQSGYMLDGYPRNLEQAQALTQINQELKQTLDAVIDIQVPTQILIDRLSGRFICRNCGATYHKINHPTKVPGTCDRCGGHEFYQRDDDQPATVKNRLEVNLKMNTPLIDYYQKAGVYHEVDGNQNIDQVFQIIDKILSQLH</sequence>
<comment type="function">
    <text evidence="6">Catalyzes the reversible transfer of the terminal phosphate group between ATP and AMP. Plays an important role in cellular energy homeostasis and in adenine nucleotide metabolism.</text>
</comment>
<comment type="subunit">
    <text evidence="6 8">Monomer.</text>
</comment>
<keyword evidence="4 6" id="KW-0418">Kinase</keyword>
<comment type="pathway">
    <text evidence="6">Purine metabolism; AMP biosynthesis via salvage pathway; AMP from ADP: step 1/1.</text>
</comment>
<evidence type="ECO:0000256" key="3">
    <source>
        <dbReference type="ARBA" id="ARBA00022741"/>
    </source>
</evidence>
<accession>A0A0F4LZ63</accession>
<keyword evidence="1 6" id="KW-0808">Transferase</keyword>
<dbReference type="STRING" id="1218492.JG30_03240"/>
<dbReference type="GO" id="GO:0005737">
    <property type="term" value="C:cytoplasm"/>
    <property type="evidence" value="ECO:0007669"/>
    <property type="project" value="UniProtKB-SubCell"/>
</dbReference>
<evidence type="ECO:0000313" key="11">
    <source>
        <dbReference type="Proteomes" id="UP000033558"/>
    </source>
</evidence>
<dbReference type="GO" id="GO:0004017">
    <property type="term" value="F:AMP kinase activity"/>
    <property type="evidence" value="ECO:0007669"/>
    <property type="project" value="UniProtKB-UniRule"/>
</dbReference>
<proteinExistence type="inferred from homology"/>
<keyword evidence="2 6" id="KW-0545">Nucleotide biosynthesis</keyword>
<feature type="binding site" evidence="6">
    <location>
        <position position="128"/>
    </location>
    <ligand>
        <name>ATP</name>
        <dbReference type="ChEBI" id="CHEBI:30616"/>
    </ligand>
</feature>
<comment type="caution">
    <text evidence="10">The sequence shown here is derived from an EMBL/GenBank/DDBJ whole genome shotgun (WGS) entry which is preliminary data.</text>
</comment>
<evidence type="ECO:0000256" key="7">
    <source>
        <dbReference type="RuleBase" id="RU003330"/>
    </source>
</evidence>
<dbReference type="SUPFAM" id="SSF52540">
    <property type="entry name" value="P-loop containing nucleoside triphosphate hydrolases"/>
    <property type="match status" value="1"/>
</dbReference>
<dbReference type="HOGENOM" id="CLU_032354_1_2_9"/>
<dbReference type="FunFam" id="3.40.50.300:FF:000106">
    <property type="entry name" value="Adenylate kinase mitochondrial"/>
    <property type="match status" value="1"/>
</dbReference>
<comment type="catalytic activity">
    <reaction evidence="6 8">
        <text>AMP + ATP = 2 ADP</text>
        <dbReference type="Rhea" id="RHEA:12973"/>
        <dbReference type="ChEBI" id="CHEBI:30616"/>
        <dbReference type="ChEBI" id="CHEBI:456215"/>
        <dbReference type="ChEBI" id="CHEBI:456216"/>
        <dbReference type="EC" id="2.7.4.3"/>
    </reaction>
</comment>
<feature type="binding site" evidence="6">
    <location>
        <position position="36"/>
    </location>
    <ligand>
        <name>AMP</name>
        <dbReference type="ChEBI" id="CHEBI:456215"/>
    </ligand>
</feature>
<feature type="binding site" evidence="6">
    <location>
        <position position="31"/>
    </location>
    <ligand>
        <name>AMP</name>
        <dbReference type="ChEBI" id="CHEBI:456215"/>
    </ligand>
</feature>
<evidence type="ECO:0000259" key="9">
    <source>
        <dbReference type="Pfam" id="PF05191"/>
    </source>
</evidence>
<dbReference type="InterPro" id="IPR000850">
    <property type="entry name" value="Adenylat/UMP-CMP_kin"/>
</dbReference>
<dbReference type="Gene3D" id="3.40.50.300">
    <property type="entry name" value="P-loop containing nucleotide triphosphate hydrolases"/>
    <property type="match status" value="1"/>
</dbReference>
<feature type="binding site" evidence="6">
    <location>
        <position position="173"/>
    </location>
    <ligand>
        <name>AMP</name>
        <dbReference type="ChEBI" id="CHEBI:456215"/>
    </ligand>
</feature>
<dbReference type="AlphaFoldDB" id="A0A0F4LZ63"/>
<dbReference type="InterPro" id="IPR033690">
    <property type="entry name" value="Adenylat_kinase_CS"/>
</dbReference>
<feature type="binding site" evidence="6">
    <location>
        <begin position="137"/>
        <end position="138"/>
    </location>
    <ligand>
        <name>ATP</name>
        <dbReference type="ChEBI" id="CHEBI:30616"/>
    </ligand>
</feature>
<feature type="binding site" evidence="6">
    <location>
        <position position="201"/>
    </location>
    <ligand>
        <name>ATP</name>
        <dbReference type="ChEBI" id="CHEBI:30616"/>
    </ligand>
</feature>
<feature type="binding site" evidence="6">
    <location>
        <position position="93"/>
    </location>
    <ligand>
        <name>AMP</name>
        <dbReference type="ChEBI" id="CHEBI:456215"/>
    </ligand>
</feature>
<dbReference type="UniPathway" id="UPA00588">
    <property type="reaction ID" value="UER00649"/>
</dbReference>
<dbReference type="NCBIfam" id="NF001381">
    <property type="entry name" value="PRK00279.1-3"/>
    <property type="match status" value="1"/>
</dbReference>
<evidence type="ECO:0000256" key="4">
    <source>
        <dbReference type="ARBA" id="ARBA00022777"/>
    </source>
</evidence>
<reference evidence="10 11" key="1">
    <citation type="submission" date="2015-01" db="EMBL/GenBank/DDBJ databases">
        <title>Comparative genomics of the lactic acid bacteria isolated from the honey bee gut.</title>
        <authorList>
            <person name="Ellegaard K.M."/>
            <person name="Tamarit D."/>
            <person name="Javelind E."/>
            <person name="Olofsson T."/>
            <person name="Andersson S.G."/>
            <person name="Vasquez A."/>
        </authorList>
    </citation>
    <scope>NUCLEOTIDE SEQUENCE [LARGE SCALE GENOMIC DNA]</scope>
    <source>
        <strain evidence="10 11">Bin4</strain>
    </source>
</reference>
<dbReference type="EMBL" id="JXJQ01000003">
    <property type="protein sequence ID" value="KJY62861.1"/>
    <property type="molecule type" value="Genomic_DNA"/>
</dbReference>
<dbReference type="RefSeq" id="WP_046315629.1">
    <property type="nucleotide sequence ID" value="NZ_JBHSZT010000003.1"/>
</dbReference>
<evidence type="ECO:0000256" key="8">
    <source>
        <dbReference type="RuleBase" id="RU003331"/>
    </source>
</evidence>
<feature type="binding site" evidence="6">
    <location>
        <position position="151"/>
    </location>
    <ligand>
        <name>Zn(2+)</name>
        <dbReference type="ChEBI" id="CHEBI:29105"/>
        <note>structural</note>
    </ligand>
</feature>
<protein>
    <recommendedName>
        <fullName evidence="6 8">Adenylate kinase</fullName>
        <shortName evidence="6">AK</shortName>
        <ecNumber evidence="6 8">2.7.4.3</ecNumber>
    </recommendedName>
    <alternativeName>
        <fullName evidence="6">ATP-AMP transphosphorylase</fullName>
    </alternativeName>
    <alternativeName>
        <fullName evidence="6">ATP:AMP phosphotransferase</fullName>
    </alternativeName>
    <alternativeName>
        <fullName evidence="6">Adenylate monophosphate kinase</fullName>
    </alternativeName>
</protein>
<evidence type="ECO:0000256" key="1">
    <source>
        <dbReference type="ARBA" id="ARBA00022679"/>
    </source>
</evidence>
<keyword evidence="6" id="KW-0479">Metal-binding</keyword>
<dbReference type="NCBIfam" id="NF001380">
    <property type="entry name" value="PRK00279.1-2"/>
    <property type="match status" value="1"/>
</dbReference>
<feature type="binding site" evidence="6">
    <location>
        <position position="154"/>
    </location>
    <ligand>
        <name>Zn(2+)</name>
        <dbReference type="ChEBI" id="CHEBI:29105"/>
        <note>structural</note>
    </ligand>
</feature>
<feature type="domain" description="Adenylate kinase active site lid" evidence="9">
    <location>
        <begin position="128"/>
        <end position="164"/>
    </location>
</feature>
<dbReference type="Pfam" id="PF00406">
    <property type="entry name" value="ADK"/>
    <property type="match status" value="1"/>
</dbReference>
<evidence type="ECO:0000256" key="2">
    <source>
        <dbReference type="ARBA" id="ARBA00022727"/>
    </source>
</evidence>
<dbReference type="HAMAP" id="MF_00235">
    <property type="entry name" value="Adenylate_kinase_Adk"/>
    <property type="match status" value="1"/>
</dbReference>
<organism evidence="10 11">
    <name type="scientific">Bombilactobacillus mellifer</name>
    <dbReference type="NCBI Taxonomy" id="1218492"/>
    <lineage>
        <taxon>Bacteria</taxon>
        <taxon>Bacillati</taxon>
        <taxon>Bacillota</taxon>
        <taxon>Bacilli</taxon>
        <taxon>Lactobacillales</taxon>
        <taxon>Lactobacillaceae</taxon>
        <taxon>Bombilactobacillus</taxon>
    </lineage>
</organism>
<keyword evidence="5 6" id="KW-0067">ATP-binding</keyword>
<dbReference type="PRINTS" id="PR00094">
    <property type="entry name" value="ADENYLTKNASE"/>
</dbReference>
<evidence type="ECO:0000313" key="10">
    <source>
        <dbReference type="EMBL" id="KJY62861.1"/>
    </source>
</evidence>
<feature type="binding site" evidence="6">
    <location>
        <position position="162"/>
    </location>
    <ligand>
        <name>AMP</name>
        <dbReference type="ChEBI" id="CHEBI:456215"/>
    </ligand>
</feature>
<comment type="subcellular location">
    <subcellularLocation>
        <location evidence="6 8">Cytoplasm</location>
    </subcellularLocation>
</comment>
<comment type="domain">
    <text evidence="6">Consists of three domains, a large central CORE domain and two small peripheral domains, NMPbind and LID, which undergo movements during catalysis. The LID domain closes over the site of phosphoryl transfer upon ATP binding. Assembling and dissambling the active center during each catalytic cycle provides an effective means to prevent ATP hydrolysis. Some bacteria have evolved a zinc-coordinating structure that stabilizes the LID domain.</text>
</comment>
<feature type="region of interest" description="NMP" evidence="6">
    <location>
        <begin position="30"/>
        <end position="59"/>
    </location>
</feature>
<keyword evidence="3 6" id="KW-0547">Nucleotide-binding</keyword>
<feature type="binding site" evidence="6">
    <location>
        <begin position="57"/>
        <end position="59"/>
    </location>
    <ligand>
        <name>AMP</name>
        <dbReference type="ChEBI" id="CHEBI:456215"/>
    </ligand>
</feature>
<dbReference type="InterPro" id="IPR006259">
    <property type="entry name" value="Adenyl_kin_sub"/>
</dbReference>